<name>A0A1E1F583_9SPHN</name>
<keyword evidence="1" id="KW-0472">Membrane</keyword>
<dbReference type="EMBL" id="AP017655">
    <property type="protein sequence ID" value="BAV65667.1"/>
    <property type="molecule type" value="Genomic_DNA"/>
</dbReference>
<sequence>MNGPIAVAVITAVTGIFISALTFYLTRQREREAEWRTQKLAHYKQFMTALNAIVGPPPTTEERVTFANAANNIFLVGSPRVLVALRHYLDETADSNSNKEVDRHDELLTLLIFAIRDDIGIKPNQPTEPFEFRLWSGKPRA</sequence>
<keyword evidence="3" id="KW-1185">Reference proteome</keyword>
<evidence type="ECO:0000313" key="2">
    <source>
        <dbReference type="EMBL" id="BAV65667.1"/>
    </source>
</evidence>
<dbReference type="RefSeq" id="WP_066521191.1">
    <property type="nucleotide sequence ID" value="NZ_AP017655.1"/>
</dbReference>
<reference evidence="2 3" key="1">
    <citation type="submission" date="2016-10" db="EMBL/GenBank/DDBJ databases">
        <title>Complete Genome Sequence of the Nonylphenol-Degrading Bacterium Sphingobium cloacae JCM 10874T.</title>
        <authorList>
            <person name="Ootsuka M."/>
            <person name="Nishizawa T."/>
            <person name="Ohta H."/>
        </authorList>
    </citation>
    <scope>NUCLEOTIDE SEQUENCE [LARGE SCALE GENOMIC DNA]</scope>
    <source>
        <strain evidence="2 3">JCM 10874</strain>
    </source>
</reference>
<evidence type="ECO:0000256" key="1">
    <source>
        <dbReference type="SAM" id="Phobius"/>
    </source>
</evidence>
<gene>
    <name evidence="2" type="ORF">SCLO_1026270</name>
</gene>
<dbReference type="Proteomes" id="UP000218272">
    <property type="component" value="Chromosome SCLO_1"/>
</dbReference>
<dbReference type="AlphaFoldDB" id="A0A1E1F583"/>
<dbReference type="OrthoDB" id="7065198at2"/>
<accession>A0A1E1F583</accession>
<feature type="transmembrane region" description="Helical" evidence="1">
    <location>
        <begin position="6"/>
        <end position="26"/>
    </location>
</feature>
<keyword evidence="1" id="KW-0812">Transmembrane</keyword>
<protein>
    <submittedName>
        <fullName evidence="2">Uncharacterized protein</fullName>
    </submittedName>
</protein>
<evidence type="ECO:0000313" key="3">
    <source>
        <dbReference type="Proteomes" id="UP000218272"/>
    </source>
</evidence>
<dbReference type="KEGG" id="sclo:SCLO_1026270"/>
<keyword evidence="1" id="KW-1133">Transmembrane helix</keyword>
<organism evidence="2 3">
    <name type="scientific">Sphingobium cloacae</name>
    <dbReference type="NCBI Taxonomy" id="120107"/>
    <lineage>
        <taxon>Bacteria</taxon>
        <taxon>Pseudomonadati</taxon>
        <taxon>Pseudomonadota</taxon>
        <taxon>Alphaproteobacteria</taxon>
        <taxon>Sphingomonadales</taxon>
        <taxon>Sphingomonadaceae</taxon>
        <taxon>Sphingobium</taxon>
    </lineage>
</organism>
<proteinExistence type="predicted"/>